<evidence type="ECO:0000313" key="2">
    <source>
        <dbReference type="EnsemblPlants" id="QL02p067529:mrna"/>
    </source>
</evidence>
<reference evidence="2" key="2">
    <citation type="submission" date="2021-01" db="UniProtKB">
        <authorList>
            <consortium name="EnsemblPlants"/>
        </authorList>
    </citation>
    <scope>IDENTIFICATION</scope>
</reference>
<dbReference type="Proteomes" id="UP000594261">
    <property type="component" value="Chromosome 2"/>
</dbReference>
<dbReference type="AlphaFoldDB" id="A0A7N2KYL4"/>
<proteinExistence type="predicted"/>
<dbReference type="Pfam" id="PF13966">
    <property type="entry name" value="zf-RVT"/>
    <property type="match status" value="1"/>
</dbReference>
<keyword evidence="3" id="KW-1185">Reference proteome</keyword>
<dbReference type="InParanoid" id="A0A7N2KYL4"/>
<dbReference type="Gramene" id="QL02p067529:mrna">
    <property type="protein sequence ID" value="QL02p067529:mrna"/>
    <property type="gene ID" value="QL02p067529"/>
</dbReference>
<feature type="domain" description="Reverse transcriptase zinc-binding" evidence="1">
    <location>
        <begin position="150"/>
        <end position="232"/>
    </location>
</feature>
<protein>
    <recommendedName>
        <fullName evidence="1">Reverse transcriptase zinc-binding domain-containing protein</fullName>
    </recommendedName>
</protein>
<dbReference type="PANTHER" id="PTHR36617">
    <property type="entry name" value="PROTEIN, PUTATIVE-RELATED"/>
    <property type="match status" value="1"/>
</dbReference>
<dbReference type="InterPro" id="IPR026960">
    <property type="entry name" value="RVT-Znf"/>
</dbReference>
<dbReference type="PANTHER" id="PTHR36617:SF15">
    <property type="entry name" value="REVERSE TRANSCRIPTASE ZINC-BINDING DOMAIN-CONTAINING PROTEIN"/>
    <property type="match status" value="1"/>
</dbReference>
<name>A0A7N2KYL4_QUELO</name>
<organism evidence="2 3">
    <name type="scientific">Quercus lobata</name>
    <name type="common">Valley oak</name>
    <dbReference type="NCBI Taxonomy" id="97700"/>
    <lineage>
        <taxon>Eukaryota</taxon>
        <taxon>Viridiplantae</taxon>
        <taxon>Streptophyta</taxon>
        <taxon>Embryophyta</taxon>
        <taxon>Tracheophyta</taxon>
        <taxon>Spermatophyta</taxon>
        <taxon>Magnoliopsida</taxon>
        <taxon>eudicotyledons</taxon>
        <taxon>Gunneridae</taxon>
        <taxon>Pentapetalae</taxon>
        <taxon>rosids</taxon>
        <taxon>fabids</taxon>
        <taxon>Fagales</taxon>
        <taxon>Fagaceae</taxon>
        <taxon>Quercus</taxon>
    </lineage>
</organism>
<accession>A0A7N2KYL4</accession>
<evidence type="ECO:0000259" key="1">
    <source>
        <dbReference type="Pfam" id="PF13966"/>
    </source>
</evidence>
<evidence type="ECO:0000313" key="3">
    <source>
        <dbReference type="Proteomes" id="UP000594261"/>
    </source>
</evidence>
<dbReference type="OMA" id="IHIFARC"/>
<sequence length="280" mass="32753">METDALWRRVIEVKYGNAWGGWCTKKVTSAYGVSLWRFIRSGWLNFSKLILYDVGNGTRVKFWKHVWCGDRTLQEAFPELYCINRTKDSSVAVVMCWSSGRIHWDAKFRRPPQDWEQESFDLFMDMVYTSTVRGLGPDRVCRKLARRRGFEVKGFYLSFYPPTLLSFPWRMIWQSKVPPRVAFFSWSASLGKILTTNNLRKRRVLVLDWCYMCKSCGESVDHLLLHCPIASDVDLPKTYYQTLRVTRCGLGFKSPHKLGSGYQFIVLNTVYAWAKVFDLL</sequence>
<dbReference type="EnsemblPlants" id="QL02p067529:mrna">
    <property type="protein sequence ID" value="QL02p067529:mrna"/>
    <property type="gene ID" value="QL02p067529"/>
</dbReference>
<reference evidence="3" key="1">
    <citation type="journal article" date="2016" name="G3 (Bethesda)">
        <title>First Draft Assembly and Annotation of the Genome of a California Endemic Oak Quercus lobata Nee (Fagaceae).</title>
        <authorList>
            <person name="Sork V.L."/>
            <person name="Fitz-Gibbon S.T."/>
            <person name="Puiu D."/>
            <person name="Crepeau M."/>
            <person name="Gugger P.F."/>
            <person name="Sherman R."/>
            <person name="Stevens K."/>
            <person name="Langley C.H."/>
            <person name="Pellegrini M."/>
            <person name="Salzberg S.L."/>
        </authorList>
    </citation>
    <scope>NUCLEOTIDE SEQUENCE [LARGE SCALE GENOMIC DNA]</scope>
    <source>
        <strain evidence="3">cv. SW786</strain>
    </source>
</reference>